<protein>
    <submittedName>
        <fullName evidence="2">Mannosyl transferase</fullName>
    </submittedName>
</protein>
<dbReference type="GO" id="GO:0009103">
    <property type="term" value="P:lipopolysaccharide biosynthetic process"/>
    <property type="evidence" value="ECO:0007669"/>
    <property type="project" value="TreeGrafter"/>
</dbReference>
<dbReference type="RefSeq" id="WP_005552768.1">
    <property type="nucleotide sequence ID" value="NZ_CP016553.1"/>
</dbReference>
<organism evidence="2">
    <name type="scientific">Aggregatibacter actinomycetemcomitans</name>
    <name type="common">Actinobacillus actinomycetemcomitans</name>
    <name type="synonym">Haemophilus actinomycetemcomitans</name>
    <dbReference type="NCBI Taxonomy" id="714"/>
    <lineage>
        <taxon>Bacteria</taxon>
        <taxon>Pseudomonadati</taxon>
        <taxon>Pseudomonadota</taxon>
        <taxon>Gammaproteobacteria</taxon>
        <taxon>Pasteurellales</taxon>
        <taxon>Pasteurellaceae</taxon>
        <taxon>Aggregatibacter</taxon>
    </lineage>
</organism>
<gene>
    <name evidence="2" type="primary">orf6</name>
</gene>
<name>Q9JRR9_AGGAC</name>
<proteinExistence type="predicted"/>
<reference evidence="2" key="1">
    <citation type="journal article" date="2000" name="Biochim. Biophys. Acta">
        <title>A gene cluster for the synthesis of serotype d-specific polysaccharide antigen in Actinobacillus actinomycetemcomitans.</title>
        <authorList>
            <person name="Nakano Y."/>
            <person name="Yoshida Y."/>
            <person name="Suzuki N."/>
            <person name="Yamashita Y."/>
            <person name="Koga T."/>
        </authorList>
    </citation>
    <scope>NUCLEOTIDE SEQUENCE</scope>
    <source>
        <strain evidence="2">IDH 781</strain>
    </source>
</reference>
<sequence length="392" mass="45314">MKKNILVISNDFPYPPNHGGRVDIFERIRAMNNLGHKVYLISTVRSYPNKSEIIFMDNYVYRSFFLSRKTGILPIFSLLPYQVSSRNNIYSLNNIISEVSDISFDICIIEGHYCLSIFYKLKNRLVINKSYLRVHNDEATYFSQLSKSEKNLLKKVFYKIESIKFYLYEKKIFSKKEIDALLHISSDELTKYEKKYKINLFLPASINIDDIVLYSIKEKKKVLFVGSLFMPNNIEGLFWYLDEVHSNVLNKFPDYKFIIAGNTKDINVMSLKKKLNEYTSIDFHESPSDLELSKLYYDCSLFINPMLSGAGVKLKTINAIKNGLPVVSTSTGNEGTGLLSSESILISDDPYSFSNNILNLLTNEHERALLTNNAQKFILDKYDLNKNLKKIL</sequence>
<evidence type="ECO:0000313" key="2">
    <source>
        <dbReference type="EMBL" id="BAA94398.1"/>
    </source>
</evidence>
<dbReference type="EMBL" id="AB041266">
    <property type="protein sequence ID" value="BAA94398.1"/>
    <property type="molecule type" value="Genomic_DNA"/>
</dbReference>
<dbReference type="PANTHER" id="PTHR46401">
    <property type="entry name" value="GLYCOSYLTRANSFERASE WBBK-RELATED"/>
    <property type="match status" value="1"/>
</dbReference>
<dbReference type="GO" id="GO:0016757">
    <property type="term" value="F:glycosyltransferase activity"/>
    <property type="evidence" value="ECO:0007669"/>
    <property type="project" value="TreeGrafter"/>
</dbReference>
<dbReference type="AlphaFoldDB" id="Q9JRR9"/>
<dbReference type="Pfam" id="PF13692">
    <property type="entry name" value="Glyco_trans_1_4"/>
    <property type="match status" value="1"/>
</dbReference>
<dbReference type="PANTHER" id="PTHR46401:SF2">
    <property type="entry name" value="GLYCOSYLTRANSFERASE WBBK-RELATED"/>
    <property type="match status" value="1"/>
</dbReference>
<dbReference type="SUPFAM" id="SSF53756">
    <property type="entry name" value="UDP-Glycosyltransferase/glycogen phosphorylase"/>
    <property type="match status" value="1"/>
</dbReference>
<accession>Q9JRR9</accession>
<dbReference type="CDD" id="cd03801">
    <property type="entry name" value="GT4_PimA-like"/>
    <property type="match status" value="1"/>
</dbReference>
<dbReference type="CAZy" id="GT4">
    <property type="family name" value="Glycosyltransferase Family 4"/>
</dbReference>
<dbReference type="Gene3D" id="3.40.50.2000">
    <property type="entry name" value="Glycogen Phosphorylase B"/>
    <property type="match status" value="2"/>
</dbReference>
<evidence type="ECO:0000256" key="1">
    <source>
        <dbReference type="ARBA" id="ARBA00022679"/>
    </source>
</evidence>
<keyword evidence="1 2" id="KW-0808">Transferase</keyword>